<keyword evidence="4" id="KW-0134">Cell wall</keyword>
<evidence type="ECO:0000256" key="12">
    <source>
        <dbReference type="RuleBase" id="RU361169"/>
    </source>
</evidence>
<keyword evidence="9 12" id="KW-0326">Glycosidase</keyword>
<evidence type="ECO:0000313" key="15">
    <source>
        <dbReference type="EMBL" id="KAJ6800043.1"/>
    </source>
</evidence>
<evidence type="ECO:0000313" key="16">
    <source>
        <dbReference type="Proteomes" id="UP001140949"/>
    </source>
</evidence>
<dbReference type="SUPFAM" id="SSF51126">
    <property type="entry name" value="Pectin lyase-like"/>
    <property type="match status" value="1"/>
</dbReference>
<organism evidence="15 16">
    <name type="scientific">Iris pallida</name>
    <name type="common">Sweet iris</name>
    <dbReference type="NCBI Taxonomy" id="29817"/>
    <lineage>
        <taxon>Eukaryota</taxon>
        <taxon>Viridiplantae</taxon>
        <taxon>Streptophyta</taxon>
        <taxon>Embryophyta</taxon>
        <taxon>Tracheophyta</taxon>
        <taxon>Spermatophyta</taxon>
        <taxon>Magnoliopsida</taxon>
        <taxon>Liliopsida</taxon>
        <taxon>Asparagales</taxon>
        <taxon>Iridaceae</taxon>
        <taxon>Iridoideae</taxon>
        <taxon>Irideae</taxon>
        <taxon>Iris</taxon>
    </lineage>
</organism>
<evidence type="ECO:0000256" key="7">
    <source>
        <dbReference type="ARBA" id="ARBA00022737"/>
    </source>
</evidence>
<keyword evidence="10" id="KW-0961">Cell wall biogenesis/degradation</keyword>
<dbReference type="PANTHER" id="PTHR31375">
    <property type="match status" value="1"/>
</dbReference>
<dbReference type="GO" id="GO:0071555">
    <property type="term" value="P:cell wall organization"/>
    <property type="evidence" value="ECO:0007669"/>
    <property type="project" value="UniProtKB-KW"/>
</dbReference>
<dbReference type="InterPro" id="IPR011050">
    <property type="entry name" value="Pectin_lyase_fold/virulence"/>
</dbReference>
<dbReference type="EC" id="3.2.1.15" evidence="3"/>
<dbReference type="FunFam" id="2.160.20.10:FF:000032">
    <property type="entry name" value="Pectin lyase-like superfamily protein"/>
    <property type="match status" value="1"/>
</dbReference>
<dbReference type="GO" id="GO:0005975">
    <property type="term" value="P:carbohydrate metabolic process"/>
    <property type="evidence" value="ECO:0007669"/>
    <property type="project" value="InterPro"/>
</dbReference>
<evidence type="ECO:0000256" key="5">
    <source>
        <dbReference type="ARBA" id="ARBA00022525"/>
    </source>
</evidence>
<evidence type="ECO:0000256" key="8">
    <source>
        <dbReference type="ARBA" id="ARBA00022801"/>
    </source>
</evidence>
<keyword evidence="7" id="KW-0677">Repeat</keyword>
<evidence type="ECO:0000256" key="13">
    <source>
        <dbReference type="SAM" id="MobiDB-lite"/>
    </source>
</evidence>
<dbReference type="EMBL" id="JANAVB010039215">
    <property type="protein sequence ID" value="KAJ6800043.1"/>
    <property type="molecule type" value="Genomic_DNA"/>
</dbReference>
<keyword evidence="16" id="KW-1185">Reference proteome</keyword>
<evidence type="ECO:0000256" key="3">
    <source>
        <dbReference type="ARBA" id="ARBA00012736"/>
    </source>
</evidence>
<evidence type="ECO:0000256" key="6">
    <source>
        <dbReference type="ARBA" id="ARBA00022729"/>
    </source>
</evidence>
<evidence type="ECO:0000256" key="4">
    <source>
        <dbReference type="ARBA" id="ARBA00022512"/>
    </source>
</evidence>
<sequence>MVARRIRLLLLPLLLLGLCSHFGAAPAGASRGHHKSKSKPSPRPAPPPPRAPAAATFDVVSFGAKGDGLTDDTKAFEASWAAACKQEGSTVAVPSGHVFLVGQISFAGPCKPNIIFQLDGTIVAPTSPKAWRSGTLQWLEFRNLAQGITIQGDGVIEGNGSAWWPSKSHLISENQTESQLHGKMPGTRPTAMRFYGSYNVIVTGIQIRNSPKCHLKFDNCEAVQVFNLSVSSPGDSPNTDGIHLQNSANVVIHDVDLSCGDDCISIQTGCSAVYVHDVRCGPGHGISIGGLGMDGTKACVSNVTVRGVTLSNTMTGVRIKTWQGGSGSVRNIRFSDIVMKDVRTAITIDQFYCDGGRCRNQSSAVAVSDVYYTNIRGTYTDWPVYLACSDSVPCLGISLADVELEAAAAQDSSRGHDPFCWQAYGKLQAPTVPPIRCLKSNKSVDNWSSSTTEYSC</sequence>
<dbReference type="InterPro" id="IPR006626">
    <property type="entry name" value="PbH1"/>
</dbReference>
<dbReference type="SMART" id="SM00710">
    <property type="entry name" value="PbH1"/>
    <property type="match status" value="5"/>
</dbReference>
<comment type="caution">
    <text evidence="15">The sequence shown here is derived from an EMBL/GenBank/DDBJ whole genome shotgun (WGS) entry which is preliminary data.</text>
</comment>
<evidence type="ECO:0000256" key="1">
    <source>
        <dbReference type="ARBA" id="ARBA00004191"/>
    </source>
</evidence>
<proteinExistence type="inferred from homology"/>
<reference evidence="15" key="1">
    <citation type="journal article" date="2023" name="GigaByte">
        <title>Genome assembly of the bearded iris, Iris pallida Lam.</title>
        <authorList>
            <person name="Bruccoleri R.E."/>
            <person name="Oakeley E.J."/>
            <person name="Faust A.M.E."/>
            <person name="Altorfer M."/>
            <person name="Dessus-Babus S."/>
            <person name="Burckhardt D."/>
            <person name="Oertli M."/>
            <person name="Naumann U."/>
            <person name="Petersen F."/>
            <person name="Wong J."/>
        </authorList>
    </citation>
    <scope>NUCLEOTIDE SEQUENCE</scope>
    <source>
        <strain evidence="15">GSM-AAB239-AS_SAM_17_03QT</strain>
    </source>
</reference>
<dbReference type="Gene3D" id="2.160.20.10">
    <property type="entry name" value="Single-stranded right-handed beta-helix, Pectin lyase-like"/>
    <property type="match status" value="1"/>
</dbReference>
<protein>
    <recommendedName>
        <fullName evidence="3">endo-polygalacturonase</fullName>
        <ecNumber evidence="3">3.2.1.15</ecNumber>
    </recommendedName>
</protein>
<keyword evidence="8 12" id="KW-0378">Hydrolase</keyword>
<evidence type="ECO:0000256" key="14">
    <source>
        <dbReference type="SAM" id="SignalP"/>
    </source>
</evidence>
<dbReference type="Pfam" id="PF00295">
    <property type="entry name" value="Glyco_hydro_28"/>
    <property type="match status" value="1"/>
</dbReference>
<feature type="region of interest" description="Disordered" evidence="13">
    <location>
        <begin position="27"/>
        <end position="52"/>
    </location>
</feature>
<feature type="signal peptide" evidence="14">
    <location>
        <begin position="1"/>
        <end position="24"/>
    </location>
</feature>
<comment type="subcellular location">
    <subcellularLocation>
        <location evidence="1">Secreted</location>
        <location evidence="1">Cell wall</location>
    </subcellularLocation>
</comment>
<evidence type="ECO:0000256" key="9">
    <source>
        <dbReference type="ARBA" id="ARBA00023295"/>
    </source>
</evidence>
<accession>A0AAX6E7Y9</accession>
<comment type="similarity">
    <text evidence="2 12">Belongs to the glycosyl hydrolase 28 family.</text>
</comment>
<dbReference type="GO" id="GO:0004650">
    <property type="term" value="F:polygalacturonase activity"/>
    <property type="evidence" value="ECO:0007669"/>
    <property type="project" value="UniProtKB-EC"/>
</dbReference>
<evidence type="ECO:0000256" key="10">
    <source>
        <dbReference type="ARBA" id="ARBA00023316"/>
    </source>
</evidence>
<evidence type="ECO:0000256" key="11">
    <source>
        <dbReference type="ARBA" id="ARBA00034074"/>
    </source>
</evidence>
<reference evidence="15" key="2">
    <citation type="submission" date="2023-04" db="EMBL/GenBank/DDBJ databases">
        <authorList>
            <person name="Bruccoleri R.E."/>
            <person name="Oakeley E.J."/>
            <person name="Faust A.-M."/>
            <person name="Dessus-Babus S."/>
            <person name="Altorfer M."/>
            <person name="Burckhardt D."/>
            <person name="Oertli M."/>
            <person name="Naumann U."/>
            <person name="Petersen F."/>
            <person name="Wong J."/>
        </authorList>
    </citation>
    <scope>NUCLEOTIDE SEQUENCE</scope>
    <source>
        <strain evidence="15">GSM-AAB239-AS_SAM_17_03QT</strain>
        <tissue evidence="15">Leaf</tissue>
    </source>
</reference>
<dbReference type="Proteomes" id="UP001140949">
    <property type="component" value="Unassembled WGS sequence"/>
</dbReference>
<dbReference type="InterPro" id="IPR012334">
    <property type="entry name" value="Pectin_lyas_fold"/>
</dbReference>
<feature type="chain" id="PRO_5044027954" description="endo-polygalacturonase" evidence="14">
    <location>
        <begin position="25"/>
        <end position="456"/>
    </location>
</feature>
<name>A0AAX6E7Y9_IRIPA</name>
<feature type="compositionally biased region" description="Basic residues" evidence="13">
    <location>
        <begin position="31"/>
        <end position="40"/>
    </location>
</feature>
<dbReference type="InterPro" id="IPR000743">
    <property type="entry name" value="Glyco_hydro_28"/>
</dbReference>
<dbReference type="AlphaFoldDB" id="A0AAX6E7Y9"/>
<feature type="compositionally biased region" description="Pro residues" evidence="13">
    <location>
        <begin position="41"/>
        <end position="51"/>
    </location>
</feature>
<evidence type="ECO:0000256" key="2">
    <source>
        <dbReference type="ARBA" id="ARBA00008834"/>
    </source>
</evidence>
<comment type="catalytic activity">
    <reaction evidence="11">
        <text>(1,4-alpha-D-galacturonosyl)n+m + H2O = (1,4-alpha-D-galacturonosyl)n + (1,4-alpha-D-galacturonosyl)m.</text>
        <dbReference type="EC" id="3.2.1.15"/>
    </reaction>
</comment>
<keyword evidence="5" id="KW-0964">Secreted</keyword>
<gene>
    <name evidence="15" type="ORF">M6B38_205540</name>
</gene>
<keyword evidence="6 14" id="KW-0732">Signal</keyword>